<proteinExistence type="predicted"/>
<protein>
    <submittedName>
        <fullName evidence="2">Uncharacterized protein</fullName>
    </submittedName>
</protein>
<dbReference type="SUPFAM" id="SSF88946">
    <property type="entry name" value="Sigma2 domain of RNA polymerase sigma factors"/>
    <property type="match status" value="1"/>
</dbReference>
<evidence type="ECO:0000313" key="3">
    <source>
        <dbReference type="Proteomes" id="UP000483004"/>
    </source>
</evidence>
<dbReference type="OrthoDB" id="4164470at2"/>
<dbReference type="GO" id="GO:0003700">
    <property type="term" value="F:DNA-binding transcription factor activity"/>
    <property type="evidence" value="ECO:0007669"/>
    <property type="project" value="InterPro"/>
</dbReference>
<evidence type="ECO:0000313" key="2">
    <source>
        <dbReference type="EMBL" id="KAB2375401.1"/>
    </source>
</evidence>
<keyword evidence="3" id="KW-1185">Reference proteome</keyword>
<comment type="caution">
    <text evidence="2">The sequence shown here is derived from an EMBL/GenBank/DDBJ whole genome shotgun (WGS) entry which is preliminary data.</text>
</comment>
<dbReference type="InterPro" id="IPR013325">
    <property type="entry name" value="RNA_pol_sigma_r2"/>
</dbReference>
<evidence type="ECO:0000256" key="1">
    <source>
        <dbReference type="SAM" id="MobiDB-lite"/>
    </source>
</evidence>
<sequence length="255" mass="28558">MVDMPRLLSGDLFDAIEDRFRESGMVAIKLDEPVWCGSPLDLGQVRDLLLEGHASEDFQDEVWRKIVQRARGGDEQWKLAAIWLLLPALRKISRHYGGWGADSGDVASEAVTAFFEELQKVDAAQARIGASLWWAARRRAAQVRLQRSREVPSEELALNAARQELGDHEVRPLVEAVHEGVISISEAQLINKTRLEGERLGAIAESMGLRYQACHRRRARAEGRLVGYLRIQGDAEDSTPEKRGHMHPRPEGDAA</sequence>
<reference evidence="2 3" key="1">
    <citation type="submission" date="2019-09" db="EMBL/GenBank/DDBJ databases">
        <title>Actinomadura physcomitrii sp. nov., a novel actinomycete isolated from moss [Physcomitrium sphaericum (Ludw) Fuernr].</title>
        <authorList>
            <person name="Liu C."/>
            <person name="Zhuang X."/>
        </authorList>
    </citation>
    <scope>NUCLEOTIDE SEQUENCE [LARGE SCALE GENOMIC DNA]</scope>
    <source>
        <strain evidence="2 3">CYP1-1B</strain>
    </source>
</reference>
<dbReference type="AlphaFoldDB" id="A0A6L3VTH3"/>
<gene>
    <name evidence="2" type="ORF">F9B16_26130</name>
</gene>
<dbReference type="GO" id="GO:0006352">
    <property type="term" value="P:DNA-templated transcription initiation"/>
    <property type="evidence" value="ECO:0007669"/>
    <property type="project" value="InterPro"/>
</dbReference>
<accession>A0A6L3VTH3</accession>
<organism evidence="2 3">
    <name type="scientific">Actinomadura montaniterrae</name>
    <dbReference type="NCBI Taxonomy" id="1803903"/>
    <lineage>
        <taxon>Bacteria</taxon>
        <taxon>Bacillati</taxon>
        <taxon>Actinomycetota</taxon>
        <taxon>Actinomycetes</taxon>
        <taxon>Streptosporangiales</taxon>
        <taxon>Thermomonosporaceae</taxon>
        <taxon>Actinomadura</taxon>
    </lineage>
</organism>
<name>A0A6L3VTH3_9ACTN</name>
<dbReference type="RefSeq" id="WP_151542780.1">
    <property type="nucleotide sequence ID" value="NZ_WBMR01000085.1"/>
</dbReference>
<dbReference type="Proteomes" id="UP000483004">
    <property type="component" value="Unassembled WGS sequence"/>
</dbReference>
<feature type="compositionally biased region" description="Basic and acidic residues" evidence="1">
    <location>
        <begin position="239"/>
        <end position="255"/>
    </location>
</feature>
<dbReference type="EMBL" id="WBMR01000085">
    <property type="protein sequence ID" value="KAB2375401.1"/>
    <property type="molecule type" value="Genomic_DNA"/>
</dbReference>
<feature type="region of interest" description="Disordered" evidence="1">
    <location>
        <begin position="232"/>
        <end position="255"/>
    </location>
</feature>